<feature type="non-terminal residue" evidence="4">
    <location>
        <position position="1"/>
    </location>
</feature>
<dbReference type="InterPro" id="IPR013094">
    <property type="entry name" value="AB_hydrolase_3"/>
</dbReference>
<dbReference type="Pfam" id="PF07859">
    <property type="entry name" value="Abhydrolase_3"/>
    <property type="match status" value="1"/>
</dbReference>
<dbReference type="AlphaFoldDB" id="S8EIV5"/>
<gene>
    <name evidence="4" type="ORF">M569_02230</name>
</gene>
<dbReference type="InterPro" id="IPR050466">
    <property type="entry name" value="Carboxylest/Gibb_receptor"/>
</dbReference>
<feature type="signal peptide" evidence="2">
    <location>
        <begin position="1"/>
        <end position="21"/>
    </location>
</feature>
<accession>S8EIV5</accession>
<dbReference type="InterPro" id="IPR029058">
    <property type="entry name" value="AB_hydrolase_fold"/>
</dbReference>
<dbReference type="PANTHER" id="PTHR23024">
    <property type="entry name" value="ARYLACETAMIDE DEACETYLASE"/>
    <property type="match status" value="1"/>
</dbReference>
<dbReference type="EMBL" id="AUSU01000800">
    <property type="protein sequence ID" value="EPS72527.1"/>
    <property type="molecule type" value="Genomic_DNA"/>
</dbReference>
<protein>
    <recommendedName>
        <fullName evidence="3">Alpha/beta hydrolase fold-3 domain-containing protein</fullName>
    </recommendedName>
</protein>
<sequence>PCLPLLVRISFFLFRIFSNLSLRRDGTVRRWLLNFFKKYFTDVPACSEPRRGVATADVTVDASRNLWFRLFVPVTEEADRRRRRRLPVLVFFHGGGFVFLSADNRQYDSVCRRFAREIPAVVVSVNYRLAPEHRYPSQYEDGFDVLKFLDGEDYVLPVHADLSRCFIAGDSAGGNIAHHVTKRWCEWPKFSRLK</sequence>
<comment type="caution">
    <text evidence="4">The sequence shown here is derived from an EMBL/GenBank/DDBJ whole genome shotgun (WGS) entry which is preliminary data.</text>
</comment>
<evidence type="ECO:0000256" key="1">
    <source>
        <dbReference type="ARBA" id="ARBA00010515"/>
    </source>
</evidence>
<feature type="domain" description="Alpha/beta hydrolase fold-3" evidence="3">
    <location>
        <begin position="89"/>
        <end position="184"/>
    </location>
</feature>
<dbReference type="Proteomes" id="UP000015453">
    <property type="component" value="Unassembled WGS sequence"/>
</dbReference>
<dbReference type="OrthoDB" id="408631at2759"/>
<evidence type="ECO:0000313" key="4">
    <source>
        <dbReference type="EMBL" id="EPS72527.1"/>
    </source>
</evidence>
<evidence type="ECO:0000313" key="5">
    <source>
        <dbReference type="Proteomes" id="UP000015453"/>
    </source>
</evidence>
<organism evidence="4 5">
    <name type="scientific">Genlisea aurea</name>
    <dbReference type="NCBI Taxonomy" id="192259"/>
    <lineage>
        <taxon>Eukaryota</taxon>
        <taxon>Viridiplantae</taxon>
        <taxon>Streptophyta</taxon>
        <taxon>Embryophyta</taxon>
        <taxon>Tracheophyta</taxon>
        <taxon>Spermatophyta</taxon>
        <taxon>Magnoliopsida</taxon>
        <taxon>eudicotyledons</taxon>
        <taxon>Gunneridae</taxon>
        <taxon>Pentapetalae</taxon>
        <taxon>asterids</taxon>
        <taxon>lamiids</taxon>
        <taxon>Lamiales</taxon>
        <taxon>Lentibulariaceae</taxon>
        <taxon>Genlisea</taxon>
    </lineage>
</organism>
<proteinExistence type="inferred from homology"/>
<comment type="similarity">
    <text evidence="1">Belongs to the 'GDXG' lipolytic enzyme family.</text>
</comment>
<evidence type="ECO:0000256" key="2">
    <source>
        <dbReference type="SAM" id="SignalP"/>
    </source>
</evidence>
<keyword evidence="5" id="KW-1185">Reference proteome</keyword>
<dbReference type="GO" id="GO:0016787">
    <property type="term" value="F:hydrolase activity"/>
    <property type="evidence" value="ECO:0007669"/>
    <property type="project" value="InterPro"/>
</dbReference>
<dbReference type="Gene3D" id="3.40.50.1820">
    <property type="entry name" value="alpha/beta hydrolase"/>
    <property type="match status" value="1"/>
</dbReference>
<feature type="chain" id="PRO_5004550584" description="Alpha/beta hydrolase fold-3 domain-containing protein" evidence="2">
    <location>
        <begin position="22"/>
        <end position="194"/>
    </location>
</feature>
<name>S8EIV5_9LAMI</name>
<evidence type="ECO:0000259" key="3">
    <source>
        <dbReference type="Pfam" id="PF07859"/>
    </source>
</evidence>
<dbReference type="PANTHER" id="PTHR23024:SF24">
    <property type="entry name" value="ALPHA_BETA HYDROLASE FOLD-3 DOMAIN-CONTAINING PROTEIN"/>
    <property type="match status" value="1"/>
</dbReference>
<dbReference type="SUPFAM" id="SSF53474">
    <property type="entry name" value="alpha/beta-Hydrolases"/>
    <property type="match status" value="1"/>
</dbReference>
<keyword evidence="2" id="KW-0732">Signal</keyword>
<reference evidence="4 5" key="1">
    <citation type="journal article" date="2013" name="BMC Genomics">
        <title>The miniature genome of a carnivorous plant Genlisea aurea contains a low number of genes and short non-coding sequences.</title>
        <authorList>
            <person name="Leushkin E.V."/>
            <person name="Sutormin R.A."/>
            <person name="Nabieva E.R."/>
            <person name="Penin A.A."/>
            <person name="Kondrashov A.S."/>
            <person name="Logacheva M.D."/>
        </authorList>
    </citation>
    <scope>NUCLEOTIDE SEQUENCE [LARGE SCALE GENOMIC DNA]</scope>
</reference>
<feature type="non-terminal residue" evidence="4">
    <location>
        <position position="194"/>
    </location>
</feature>